<dbReference type="GO" id="GO:0070042">
    <property type="term" value="F:rRNA (uridine-N3-)-methyltransferase activity"/>
    <property type="evidence" value="ECO:0007669"/>
    <property type="project" value="TreeGrafter"/>
</dbReference>
<dbReference type="PANTHER" id="PTHR30027">
    <property type="entry name" value="RIBOSOMAL RNA SMALL SUBUNIT METHYLTRANSFERASE E"/>
    <property type="match status" value="1"/>
</dbReference>
<accession>A0A377J355</accession>
<dbReference type="InterPro" id="IPR029026">
    <property type="entry name" value="tRNA_m1G_MTases_N"/>
</dbReference>
<evidence type="ECO:0000256" key="2">
    <source>
        <dbReference type="ARBA" id="ARBA00005528"/>
    </source>
</evidence>
<evidence type="ECO:0000256" key="9">
    <source>
        <dbReference type="ARBA" id="ARBA00047944"/>
    </source>
</evidence>
<dbReference type="OrthoDB" id="9815641at2"/>
<evidence type="ECO:0000256" key="5">
    <source>
        <dbReference type="ARBA" id="ARBA00022603"/>
    </source>
</evidence>
<dbReference type="CDD" id="cd18084">
    <property type="entry name" value="RsmE-like"/>
    <property type="match status" value="1"/>
</dbReference>
<dbReference type="InterPro" id="IPR006700">
    <property type="entry name" value="RsmE"/>
</dbReference>
<dbReference type="Gene3D" id="3.40.1280.10">
    <property type="match status" value="1"/>
</dbReference>
<comment type="function">
    <text evidence="8 10">Specifically methylates the N3 position of the uracil ring of uridine 1498 (m3U1498) in 16S rRNA. Acts on the fully assembled 30S ribosomal subunit.</text>
</comment>
<organism evidence="12 13">
    <name type="scientific">Helicobacter canis</name>
    <dbReference type="NCBI Taxonomy" id="29419"/>
    <lineage>
        <taxon>Bacteria</taxon>
        <taxon>Pseudomonadati</taxon>
        <taxon>Campylobacterota</taxon>
        <taxon>Epsilonproteobacteria</taxon>
        <taxon>Campylobacterales</taxon>
        <taxon>Helicobacteraceae</taxon>
        <taxon>Helicobacter</taxon>
    </lineage>
</organism>
<evidence type="ECO:0000313" key="12">
    <source>
        <dbReference type="EMBL" id="STO96911.1"/>
    </source>
</evidence>
<evidence type="ECO:0000256" key="7">
    <source>
        <dbReference type="ARBA" id="ARBA00022691"/>
    </source>
</evidence>
<reference evidence="12 13" key="1">
    <citation type="submission" date="2018-06" db="EMBL/GenBank/DDBJ databases">
        <authorList>
            <consortium name="Pathogen Informatics"/>
            <person name="Doyle S."/>
        </authorList>
    </citation>
    <scope>NUCLEOTIDE SEQUENCE [LARGE SCALE GENOMIC DNA]</scope>
    <source>
        <strain evidence="12 13">NCTC12410</strain>
    </source>
</reference>
<proteinExistence type="inferred from homology"/>
<dbReference type="GO" id="GO:0070475">
    <property type="term" value="P:rRNA base methylation"/>
    <property type="evidence" value="ECO:0007669"/>
    <property type="project" value="TreeGrafter"/>
</dbReference>
<dbReference type="EMBL" id="UGHV01000001">
    <property type="protein sequence ID" value="STO96911.1"/>
    <property type="molecule type" value="Genomic_DNA"/>
</dbReference>
<evidence type="ECO:0000256" key="4">
    <source>
        <dbReference type="ARBA" id="ARBA00022552"/>
    </source>
</evidence>
<dbReference type="RefSeq" id="WP_115011206.1">
    <property type="nucleotide sequence ID" value="NZ_UGHV01000001.1"/>
</dbReference>
<comment type="similarity">
    <text evidence="2 10">Belongs to the RNA methyltransferase RsmE family.</text>
</comment>
<gene>
    <name evidence="12" type="primary">rsmE</name>
    <name evidence="12" type="ORF">NCTC12410_00729</name>
</gene>
<keyword evidence="5 10" id="KW-0489">Methyltransferase</keyword>
<dbReference type="Proteomes" id="UP000254841">
    <property type="component" value="Unassembled WGS sequence"/>
</dbReference>
<dbReference type="InterPro" id="IPR046886">
    <property type="entry name" value="RsmE_MTase_dom"/>
</dbReference>
<dbReference type="GO" id="GO:0005737">
    <property type="term" value="C:cytoplasm"/>
    <property type="evidence" value="ECO:0007669"/>
    <property type="project" value="UniProtKB-SubCell"/>
</dbReference>
<sequence length="228" mass="25106">MQFVFHAEAGAQTLVLEGESFTHIFSARRSKATSNLALRNLRDERLYTYKVDSISKRCARLSLDSSKHAPNAPRKHTHIIWAITQAKTIEKALPSFNELGLSKLSVFWADFSQRGQHIDLARLERILVCSCEQCGRSDLCEIEILESTQAALECYPNALVLDFGGKIIGGDVLASSIALDSGVLIGAEGGFSHRERELFAKREIVAFDTGRILRSQTAALALLAKCGI</sequence>
<evidence type="ECO:0000259" key="11">
    <source>
        <dbReference type="Pfam" id="PF04452"/>
    </source>
</evidence>
<evidence type="ECO:0000256" key="6">
    <source>
        <dbReference type="ARBA" id="ARBA00022679"/>
    </source>
</evidence>
<dbReference type="AlphaFoldDB" id="A0A377J355"/>
<evidence type="ECO:0000256" key="10">
    <source>
        <dbReference type="PIRNR" id="PIRNR015601"/>
    </source>
</evidence>
<dbReference type="PIRSF" id="PIRSF015601">
    <property type="entry name" value="MTase_slr0722"/>
    <property type="match status" value="1"/>
</dbReference>
<feature type="domain" description="Ribosomal RNA small subunit methyltransferase E methyltransferase" evidence="11">
    <location>
        <begin position="74"/>
        <end position="224"/>
    </location>
</feature>
<dbReference type="PANTHER" id="PTHR30027:SF3">
    <property type="entry name" value="16S RRNA (URACIL(1498)-N(3))-METHYLTRANSFERASE"/>
    <property type="match status" value="1"/>
</dbReference>
<dbReference type="SUPFAM" id="SSF75217">
    <property type="entry name" value="alpha/beta knot"/>
    <property type="match status" value="1"/>
</dbReference>
<evidence type="ECO:0000256" key="3">
    <source>
        <dbReference type="ARBA" id="ARBA00022490"/>
    </source>
</evidence>
<dbReference type="NCBIfam" id="TIGR00046">
    <property type="entry name" value="RsmE family RNA methyltransferase"/>
    <property type="match status" value="1"/>
</dbReference>
<comment type="catalytic activity">
    <reaction evidence="9 10">
        <text>uridine(1498) in 16S rRNA + S-adenosyl-L-methionine = N(3)-methyluridine(1498) in 16S rRNA + S-adenosyl-L-homocysteine + H(+)</text>
        <dbReference type="Rhea" id="RHEA:42920"/>
        <dbReference type="Rhea" id="RHEA-COMP:10283"/>
        <dbReference type="Rhea" id="RHEA-COMP:10284"/>
        <dbReference type="ChEBI" id="CHEBI:15378"/>
        <dbReference type="ChEBI" id="CHEBI:57856"/>
        <dbReference type="ChEBI" id="CHEBI:59789"/>
        <dbReference type="ChEBI" id="CHEBI:65315"/>
        <dbReference type="ChEBI" id="CHEBI:74502"/>
        <dbReference type="EC" id="2.1.1.193"/>
    </reaction>
</comment>
<protein>
    <recommendedName>
        <fullName evidence="10">Ribosomal RNA small subunit methyltransferase E</fullName>
        <ecNumber evidence="10">2.1.1.193</ecNumber>
    </recommendedName>
</protein>
<dbReference type="NCBIfam" id="NF008695">
    <property type="entry name" value="PRK11713.3-3"/>
    <property type="match status" value="1"/>
</dbReference>
<dbReference type="InterPro" id="IPR029028">
    <property type="entry name" value="Alpha/beta_knot_MTases"/>
</dbReference>
<comment type="subcellular location">
    <subcellularLocation>
        <location evidence="1 10">Cytoplasm</location>
    </subcellularLocation>
</comment>
<evidence type="ECO:0000313" key="13">
    <source>
        <dbReference type="Proteomes" id="UP000254841"/>
    </source>
</evidence>
<dbReference type="EC" id="2.1.1.193" evidence="10"/>
<keyword evidence="6 10" id="KW-0808">Transferase</keyword>
<dbReference type="Pfam" id="PF04452">
    <property type="entry name" value="Methyltrans_RNA"/>
    <property type="match status" value="1"/>
</dbReference>
<keyword evidence="7 10" id="KW-0949">S-adenosyl-L-methionine</keyword>
<evidence type="ECO:0000256" key="8">
    <source>
        <dbReference type="ARBA" id="ARBA00025699"/>
    </source>
</evidence>
<name>A0A377J355_9HELI</name>
<keyword evidence="4 10" id="KW-0698">rRNA processing</keyword>
<keyword evidence="3 10" id="KW-0963">Cytoplasm</keyword>
<evidence type="ECO:0000256" key="1">
    <source>
        <dbReference type="ARBA" id="ARBA00004496"/>
    </source>
</evidence>